<organism evidence="2 3">
    <name type="scientific">Caldicellulosiruptor hydrothermalis (strain DSM 18901 / VKM B-2411 / 108)</name>
    <dbReference type="NCBI Taxonomy" id="632292"/>
    <lineage>
        <taxon>Bacteria</taxon>
        <taxon>Bacillati</taxon>
        <taxon>Bacillota</taxon>
        <taxon>Bacillota incertae sedis</taxon>
        <taxon>Caldicellulosiruptorales</taxon>
        <taxon>Caldicellulosiruptoraceae</taxon>
        <taxon>Caldicellulosiruptor</taxon>
    </lineage>
</organism>
<dbReference type="GO" id="GO:0061503">
    <property type="term" value="F:tRNA threonylcarbamoyladenosine dehydratase"/>
    <property type="evidence" value="ECO:0007669"/>
    <property type="project" value="TreeGrafter"/>
</dbReference>
<dbReference type="PANTHER" id="PTHR43267:SF1">
    <property type="entry name" value="TRNA THREONYLCARBAMOYLADENOSINE DEHYDRATASE"/>
    <property type="match status" value="1"/>
</dbReference>
<dbReference type="AlphaFoldDB" id="E4Q9M0"/>
<reference key="1">
    <citation type="submission" date="2010-09" db="EMBL/GenBank/DDBJ databases">
        <title>Complete sequence of Caldicellulosiruptor hydrothermalis 108.</title>
        <authorList>
            <consortium name="US DOE Joint Genome Institute"/>
            <person name="Lucas S."/>
            <person name="Copeland A."/>
            <person name="Lapidus A."/>
            <person name="Cheng J.-F."/>
            <person name="Bruce D."/>
            <person name="Goodwin L."/>
            <person name="Pitluck S."/>
            <person name="Davenport K."/>
            <person name="Detter J.C."/>
            <person name="Han C."/>
            <person name="Tapia R."/>
            <person name="Land M."/>
            <person name="Hauser L."/>
            <person name="Chang Y.-J."/>
            <person name="Jeffries C."/>
            <person name="Kyrpides N."/>
            <person name="Ivanova N."/>
            <person name="Mikhailova N."/>
            <person name="Blumer-Schuette S.E."/>
            <person name="Kelly R.M."/>
            <person name="Woyke T."/>
        </authorList>
    </citation>
    <scope>NUCLEOTIDE SEQUENCE</scope>
    <source>
        <strain>108</strain>
    </source>
</reference>
<accession>E4Q9M0</accession>
<evidence type="ECO:0000313" key="2">
    <source>
        <dbReference type="EMBL" id="ADQ06991.1"/>
    </source>
</evidence>
<dbReference type="STRING" id="632292.Calhy_1272"/>
<dbReference type="eggNOG" id="COG1179">
    <property type="taxonomic scope" value="Bacteria"/>
</dbReference>
<dbReference type="CDD" id="cd00755">
    <property type="entry name" value="YgdL_like"/>
    <property type="match status" value="1"/>
</dbReference>
<proteinExistence type="predicted"/>
<gene>
    <name evidence="2" type="ordered locus">Calhy_1272</name>
</gene>
<dbReference type="PANTHER" id="PTHR43267">
    <property type="entry name" value="TRNA THREONYLCARBAMOYLADENOSINE DEHYDRATASE"/>
    <property type="match status" value="1"/>
</dbReference>
<dbReference type="GO" id="GO:0061504">
    <property type="term" value="P:cyclic threonylcarbamoyladenosine biosynthetic process"/>
    <property type="evidence" value="ECO:0007669"/>
    <property type="project" value="TreeGrafter"/>
</dbReference>
<feature type="domain" description="THIF-type NAD/FAD binding fold" evidence="1">
    <location>
        <begin position="35"/>
        <end position="262"/>
    </location>
</feature>
<evidence type="ECO:0000259" key="1">
    <source>
        <dbReference type="Pfam" id="PF00899"/>
    </source>
</evidence>
<dbReference type="InterPro" id="IPR000594">
    <property type="entry name" value="ThiF_NAD_FAD-bd"/>
</dbReference>
<dbReference type="Pfam" id="PF00899">
    <property type="entry name" value="ThiF"/>
    <property type="match status" value="1"/>
</dbReference>
<sequence>MKEERPQKQKRVFYFLIYFREERIRILIGPADIFQRTMMLIGEDKIEKLSKAKIAVCGLGGVGSFAFEALVRCGIGNFVIVDKDRVVPSNLNRQLIATIPNIGRYKVDAARERAIEINPFVKIEIISEKITSENVYEIFGKGSIDYIVDAIDDIRAKVALIKFASKENIKIISCMGMGNRLNPLLIKVSDIYSTRYCPLAKKLRSILRKENIKSLKVVYSEEKPSKPDYRYLKEETEKKHVPASISFVPPVAGFIMAYEVIKDLVFCD</sequence>
<dbReference type="EMBL" id="CP002219">
    <property type="protein sequence ID" value="ADQ06991.1"/>
    <property type="molecule type" value="Genomic_DNA"/>
</dbReference>
<protein>
    <submittedName>
        <fullName evidence="2">UBA/THIF-type NAD/FAD binding protein</fullName>
    </submittedName>
</protein>
<dbReference type="HOGENOM" id="CLU_013325_4_1_9"/>
<name>E4Q9M0_CALH1</name>
<reference evidence="2 3" key="2">
    <citation type="journal article" date="2011" name="J. Bacteriol.">
        <title>Complete genome sequences for the anaerobic, extremely thermophilic plant biomass-degrading bacteria Caldicellulosiruptor hydrothermalis, Caldicellulosiruptor kristjanssonii, Caldicellulosiruptor kronotskyensis, Caldicellulosiruptor owensenis, and Caldicellulosiruptor lactoaceticus.</title>
        <authorList>
            <person name="Blumer-Schuette S.E."/>
            <person name="Ozdemir I."/>
            <person name="Mistry D."/>
            <person name="Lucas S."/>
            <person name="Lapidus A."/>
            <person name="Cheng J.F."/>
            <person name="Goodwin L.A."/>
            <person name="Pitluck S."/>
            <person name="Land M.L."/>
            <person name="Hauser L.J."/>
            <person name="Woyke T."/>
            <person name="Mikhailova N."/>
            <person name="Pati A."/>
            <person name="Kyrpides N.C."/>
            <person name="Ivanova N."/>
            <person name="Detter J.C."/>
            <person name="Walston-Davenport K."/>
            <person name="Han S."/>
            <person name="Adams M.W."/>
            <person name="Kelly R.M."/>
        </authorList>
    </citation>
    <scope>NUCLEOTIDE SEQUENCE [LARGE SCALE GENOMIC DNA]</scope>
    <source>
        <strain evidence="3">DSM 18901 / VKM B-2411 / 108</strain>
    </source>
</reference>
<dbReference type="SUPFAM" id="SSF69572">
    <property type="entry name" value="Activating enzymes of the ubiquitin-like proteins"/>
    <property type="match status" value="1"/>
</dbReference>
<dbReference type="KEGG" id="chd:Calhy_1272"/>
<evidence type="ECO:0000313" key="3">
    <source>
        <dbReference type="Proteomes" id="UP000006890"/>
    </source>
</evidence>
<dbReference type="Gene3D" id="3.40.50.720">
    <property type="entry name" value="NAD(P)-binding Rossmann-like Domain"/>
    <property type="match status" value="1"/>
</dbReference>
<dbReference type="Proteomes" id="UP000006890">
    <property type="component" value="Chromosome"/>
</dbReference>
<dbReference type="InterPro" id="IPR035985">
    <property type="entry name" value="Ubiquitin-activating_enz"/>
</dbReference>
<dbReference type="InterPro" id="IPR045886">
    <property type="entry name" value="ThiF/MoeB/HesA"/>
</dbReference>
<keyword evidence="3" id="KW-1185">Reference proteome</keyword>
<dbReference type="GO" id="GO:0008641">
    <property type="term" value="F:ubiquitin-like modifier activating enzyme activity"/>
    <property type="evidence" value="ECO:0007669"/>
    <property type="project" value="InterPro"/>
</dbReference>